<dbReference type="AlphaFoldDB" id="A0A0M7B7J5"/>
<evidence type="ECO:0000256" key="9">
    <source>
        <dbReference type="RuleBase" id="RU363066"/>
    </source>
</evidence>
<dbReference type="Gene3D" id="3.40.50.300">
    <property type="entry name" value="P-loop containing nucleotide triphosphate hydrolases"/>
    <property type="match status" value="1"/>
</dbReference>
<evidence type="ECO:0000256" key="8">
    <source>
        <dbReference type="ARBA" id="ARBA00048090"/>
    </source>
</evidence>
<dbReference type="SUPFAM" id="SSF52540">
    <property type="entry name" value="P-loop containing nucleoside triphosphate hydrolases"/>
    <property type="match status" value="1"/>
</dbReference>
<comment type="pathway">
    <text evidence="1">Carbohydrate acid metabolism.</text>
</comment>
<evidence type="ECO:0000256" key="1">
    <source>
        <dbReference type="ARBA" id="ARBA00004761"/>
    </source>
</evidence>
<evidence type="ECO:0000256" key="3">
    <source>
        <dbReference type="ARBA" id="ARBA00012054"/>
    </source>
</evidence>
<keyword evidence="5 9" id="KW-0547">Nucleotide-binding</keyword>
<keyword evidence="7 9" id="KW-0067">ATP-binding</keyword>
<dbReference type="CDD" id="cd02021">
    <property type="entry name" value="GntK"/>
    <property type="match status" value="1"/>
</dbReference>
<dbReference type="InterPro" id="IPR027417">
    <property type="entry name" value="P-loop_NTPase"/>
</dbReference>
<keyword evidence="6 9" id="KW-0418">Kinase</keyword>
<keyword evidence="4 9" id="KW-0808">Transferase</keyword>
<evidence type="ECO:0000256" key="6">
    <source>
        <dbReference type="ARBA" id="ARBA00022777"/>
    </source>
</evidence>
<evidence type="ECO:0000313" key="11">
    <source>
        <dbReference type="Proteomes" id="UP000049455"/>
    </source>
</evidence>
<name>A0A0M7B7J5_9RHOB</name>
<dbReference type="STRING" id="313367.JSE7799_01467"/>
<dbReference type="PANTHER" id="PTHR43442">
    <property type="entry name" value="GLUCONOKINASE-RELATED"/>
    <property type="match status" value="1"/>
</dbReference>
<dbReference type="GO" id="GO:0005975">
    <property type="term" value="P:carbohydrate metabolic process"/>
    <property type="evidence" value="ECO:0007669"/>
    <property type="project" value="InterPro"/>
</dbReference>
<reference evidence="10 11" key="1">
    <citation type="submission" date="2015-09" db="EMBL/GenBank/DDBJ databases">
        <authorList>
            <person name="Jackson K.R."/>
            <person name="Lunt B.L."/>
            <person name="Fisher J.N.B."/>
            <person name="Gardner A.V."/>
            <person name="Bailey M.E."/>
            <person name="Deus L.M."/>
            <person name="Earl A.S."/>
            <person name="Gibby P.D."/>
            <person name="Hartmann K.A."/>
            <person name="Liu J.E."/>
            <person name="Manci A.M."/>
            <person name="Nielsen D.A."/>
            <person name="Solomon M.B."/>
            <person name="Breakwell D.P."/>
            <person name="Burnett S.H."/>
            <person name="Grose J.H."/>
        </authorList>
    </citation>
    <scope>NUCLEOTIDE SEQUENCE [LARGE SCALE GENOMIC DNA]</scope>
    <source>
        <strain evidence="10 11">CECT 7799</strain>
    </source>
</reference>
<dbReference type="EC" id="2.7.1.12" evidence="3 9"/>
<dbReference type="EMBL" id="CYPR01000093">
    <property type="protein sequence ID" value="CUH38714.1"/>
    <property type="molecule type" value="Genomic_DNA"/>
</dbReference>
<keyword evidence="11" id="KW-1185">Reference proteome</keyword>
<sequence>MIALSISIAPMTTLSCVLATVNGGDLVRNILVMGICGTGKTTLAGRLAERLSCAMIEADEHHAPEAIARMARGDALTDVDRWGWLDRVGAAAHDTGVQTVIACSALKRAYRARLAERLGALDIIFLHGTRSLVVARMSQRTAHYMPTSLIDSQLAVLELPEGQDVLPLDIADPLDRMVDAAHDFATRPRQSARPFIPQGGKP</sequence>
<protein>
    <recommendedName>
        <fullName evidence="3 9">Gluconokinase</fullName>
        <ecNumber evidence="3 9">2.7.1.12</ecNumber>
    </recommendedName>
</protein>
<evidence type="ECO:0000256" key="4">
    <source>
        <dbReference type="ARBA" id="ARBA00022679"/>
    </source>
</evidence>
<dbReference type="GO" id="GO:0046316">
    <property type="term" value="F:gluconokinase activity"/>
    <property type="evidence" value="ECO:0007669"/>
    <property type="project" value="UniProtKB-EC"/>
</dbReference>
<evidence type="ECO:0000256" key="7">
    <source>
        <dbReference type="ARBA" id="ARBA00022840"/>
    </source>
</evidence>
<evidence type="ECO:0000256" key="2">
    <source>
        <dbReference type="ARBA" id="ARBA00008420"/>
    </source>
</evidence>
<dbReference type="GO" id="GO:0005737">
    <property type="term" value="C:cytoplasm"/>
    <property type="evidence" value="ECO:0007669"/>
    <property type="project" value="TreeGrafter"/>
</dbReference>
<dbReference type="NCBIfam" id="TIGR01313">
    <property type="entry name" value="therm_gnt_kin"/>
    <property type="match status" value="1"/>
</dbReference>
<organism evidence="10 11">
    <name type="scientific">Jannaschia seosinensis</name>
    <dbReference type="NCBI Taxonomy" id="313367"/>
    <lineage>
        <taxon>Bacteria</taxon>
        <taxon>Pseudomonadati</taxon>
        <taxon>Pseudomonadota</taxon>
        <taxon>Alphaproteobacteria</taxon>
        <taxon>Rhodobacterales</taxon>
        <taxon>Roseobacteraceae</taxon>
        <taxon>Jannaschia</taxon>
    </lineage>
</organism>
<proteinExistence type="inferred from homology"/>
<dbReference type="Pfam" id="PF13671">
    <property type="entry name" value="AAA_33"/>
    <property type="match status" value="1"/>
</dbReference>
<dbReference type="InterPro" id="IPR006001">
    <property type="entry name" value="Therm_gnt_kin"/>
</dbReference>
<accession>A0A0M7B7J5</accession>
<comment type="catalytic activity">
    <reaction evidence="8 9">
        <text>D-gluconate + ATP = 6-phospho-D-gluconate + ADP + H(+)</text>
        <dbReference type="Rhea" id="RHEA:19433"/>
        <dbReference type="ChEBI" id="CHEBI:15378"/>
        <dbReference type="ChEBI" id="CHEBI:18391"/>
        <dbReference type="ChEBI" id="CHEBI:30616"/>
        <dbReference type="ChEBI" id="CHEBI:58759"/>
        <dbReference type="ChEBI" id="CHEBI:456216"/>
        <dbReference type="EC" id="2.7.1.12"/>
    </reaction>
</comment>
<dbReference type="PANTHER" id="PTHR43442:SF3">
    <property type="entry name" value="GLUCONOKINASE-RELATED"/>
    <property type="match status" value="1"/>
</dbReference>
<comment type="similarity">
    <text evidence="2 9">Belongs to the gluconokinase GntK/GntV family.</text>
</comment>
<dbReference type="GO" id="GO:0005524">
    <property type="term" value="F:ATP binding"/>
    <property type="evidence" value="ECO:0007669"/>
    <property type="project" value="UniProtKB-KW"/>
</dbReference>
<dbReference type="Proteomes" id="UP000049455">
    <property type="component" value="Unassembled WGS sequence"/>
</dbReference>
<gene>
    <name evidence="10" type="primary">gntK_2</name>
    <name evidence="10" type="ORF">JSE7799_01467</name>
</gene>
<evidence type="ECO:0000256" key="5">
    <source>
        <dbReference type="ARBA" id="ARBA00022741"/>
    </source>
</evidence>
<evidence type="ECO:0000313" key="10">
    <source>
        <dbReference type="EMBL" id="CUH38714.1"/>
    </source>
</evidence>